<sequence length="816" mass="91319">MVHFLHPGVLPRTLVPPDAQKDALGYCVVQVSAPAGRDGTGRDGTGRGGNDARDSASAQRRRTNGEARSRHPRRGSRLSLPGSARRPCQEEASPYSLVNICLSVLIANLEKLCSERTDGTLCLPEHWSFPQEIADGFLEMMAWQGKLTDRTASIFQGNQMNLKLVNIQKAKLSAAAFMKAFCHHKLIEVDATAVHSDLPVPDILSALCSNSWIRQNLRSLVLDSTNVPRDSRLLSFGQLTGLRTLSVFNVCFYSEDLANVSQLPNLENLDISNTLVTNISPLLTCKRRLKSLTMHYLKCLTMTKPQIVAVIRELQGLLYLDISDHRQLKSDLAFHVLQQKDILPNIVSLDISGGSCVTDGAVELFIRQRPAMQFVGLLATDAGYSDFYTTKQGLRVAGGANMSQISEALNRYRNRSCFMKEALYRLFTETFSVHVTMPAILKLVAVGMRNHPLDLPVQFTASACALNLTRQGLARGMPVRLLSEVTCLLFKALKNFPHYQQLQKNCLLSLTNSRILVDVPFDRFDAAKFVMRWLCRHENPKMQTMAVSITSILALQLSPEQTEQLQEELFVAVKELLTIVKQKTTENLDDVTLLFTLKALWNLTDESPAACKHIIENQGLEIFIQVLETFSESPIQSKVLGLLNNIAEVRELSPKLVTEDVMKHTSSLLHSKDIEVSYFAAGVVAHLTCDKQHWLFRDLQRNALLQDLHATIQNWPSSSCTMSALVTYRSFKAFFPLLGNFSQPEVQLWALWAMYHVCSKNPSKYCKMLVEEEGLKLLCDIQEHSKVNPQVQQIAASILEDFRMHFIIIGGSHSGK</sequence>
<dbReference type="RefSeq" id="XP_073935709.1">
    <property type="nucleotide sequence ID" value="XM_074079608.1"/>
</dbReference>
<evidence type="ECO:0000313" key="1">
    <source>
        <dbReference type="Proteomes" id="UP001732720"/>
    </source>
</evidence>
<gene>
    <name evidence="2" type="primary">Zyg11a</name>
</gene>
<accession>A0AC58N220</accession>
<reference evidence="2" key="1">
    <citation type="submission" date="2025-08" db="UniProtKB">
        <authorList>
            <consortium name="RefSeq"/>
        </authorList>
    </citation>
    <scope>IDENTIFICATION</scope>
</reference>
<proteinExistence type="predicted"/>
<keyword evidence="1" id="KW-1185">Reference proteome</keyword>
<organism evidence="1 2">
    <name type="scientific">Castor canadensis</name>
    <name type="common">American beaver</name>
    <dbReference type="NCBI Taxonomy" id="51338"/>
    <lineage>
        <taxon>Eukaryota</taxon>
        <taxon>Metazoa</taxon>
        <taxon>Chordata</taxon>
        <taxon>Craniata</taxon>
        <taxon>Vertebrata</taxon>
        <taxon>Euteleostomi</taxon>
        <taxon>Mammalia</taxon>
        <taxon>Eutheria</taxon>
        <taxon>Euarchontoglires</taxon>
        <taxon>Glires</taxon>
        <taxon>Rodentia</taxon>
        <taxon>Castorimorpha</taxon>
        <taxon>Castoridae</taxon>
        <taxon>Castor</taxon>
    </lineage>
</organism>
<protein>
    <submittedName>
        <fullName evidence="2">Protein zyg-11 homolog A</fullName>
    </submittedName>
</protein>
<dbReference type="Proteomes" id="UP001732720">
    <property type="component" value="Chromosome 7"/>
</dbReference>
<name>A0AC58N220_CASCN</name>
<evidence type="ECO:0000313" key="2">
    <source>
        <dbReference type="RefSeq" id="XP_073935709.1"/>
    </source>
</evidence>